<dbReference type="PROSITE" id="PS50928">
    <property type="entry name" value="ABC_TM1"/>
    <property type="match status" value="1"/>
</dbReference>
<keyword evidence="5 6" id="KW-0472">Membrane</keyword>
<dbReference type="InterPro" id="IPR005769">
    <property type="entry name" value="PhnE/PtxC"/>
</dbReference>
<evidence type="ECO:0000256" key="6">
    <source>
        <dbReference type="RuleBase" id="RU363032"/>
    </source>
</evidence>
<dbReference type="GO" id="GO:0015416">
    <property type="term" value="F:ABC-type phosphonate transporter activity"/>
    <property type="evidence" value="ECO:0007669"/>
    <property type="project" value="InterPro"/>
</dbReference>
<reference evidence="8 9" key="1">
    <citation type="submission" date="2019-03" db="EMBL/GenBank/DDBJ databases">
        <title>Genomic Encyclopedia of Type Strains, Phase IV (KMG-IV): sequencing the most valuable type-strain genomes for metagenomic binning, comparative biology and taxonomic classification.</title>
        <authorList>
            <person name="Goeker M."/>
        </authorList>
    </citation>
    <scope>NUCLEOTIDE SEQUENCE [LARGE SCALE GENOMIC DNA]</scope>
    <source>
        <strain evidence="8 9">DSM 9035</strain>
    </source>
</reference>
<dbReference type="OrthoDB" id="7820570at2"/>
<dbReference type="EMBL" id="SMAI01000012">
    <property type="protein sequence ID" value="TCT02581.1"/>
    <property type="molecule type" value="Genomic_DNA"/>
</dbReference>
<keyword evidence="4 6" id="KW-1133">Transmembrane helix</keyword>
<evidence type="ECO:0000256" key="2">
    <source>
        <dbReference type="ARBA" id="ARBA00022448"/>
    </source>
</evidence>
<gene>
    <name evidence="8" type="ORF">EDC64_11214</name>
</gene>
<feature type="domain" description="ABC transmembrane type-1" evidence="7">
    <location>
        <begin position="89"/>
        <end position="272"/>
    </location>
</feature>
<feature type="transmembrane region" description="Helical" evidence="6">
    <location>
        <begin position="31"/>
        <end position="49"/>
    </location>
</feature>
<comment type="caution">
    <text evidence="8">The sequence shown here is derived from an EMBL/GenBank/DDBJ whole genome shotgun (WGS) entry which is preliminary data.</text>
</comment>
<accession>A0A4R3LQP6</accession>
<dbReference type="InterPro" id="IPR000515">
    <property type="entry name" value="MetI-like"/>
</dbReference>
<sequence length="287" mass="30643">MIRARLTPTDAERARLFALHPQLASNVHPRSMFTVALLAALAALAVYALWHLSFSIGRLGTGIGQLLHFVTLMLPPDPGTQLPLYLDALGETLAIAFLGTFAGAALALPFGFLAAKNVIANPAFHVAVRRVLDVLRGIDKLIWALIYVTVVGLGPFAGILAIATASIGELGKLFSEAVEASDRKPVEGIVSTGGSKPQAVRFGMLPEVLPVLASQMLYYFESNARQSTIVGIVGAGGLGLHLAEQIRVLEWQKVSFLILMMLIMVAVIDLISSRLRFAIIGRKAVTA</sequence>
<dbReference type="PANTHER" id="PTHR30043">
    <property type="entry name" value="PHOSPHONATES TRANSPORT SYSTEM PERMEASE PROTEIN"/>
    <property type="match status" value="1"/>
</dbReference>
<proteinExistence type="inferred from homology"/>
<dbReference type="Proteomes" id="UP000294664">
    <property type="component" value="Unassembled WGS sequence"/>
</dbReference>
<dbReference type="Pfam" id="PF00528">
    <property type="entry name" value="BPD_transp_1"/>
    <property type="match status" value="1"/>
</dbReference>
<dbReference type="Gene3D" id="1.10.3720.10">
    <property type="entry name" value="MetI-like"/>
    <property type="match status" value="1"/>
</dbReference>
<keyword evidence="3 6" id="KW-0812">Transmembrane</keyword>
<dbReference type="SUPFAM" id="SSF161098">
    <property type="entry name" value="MetI-like"/>
    <property type="match status" value="1"/>
</dbReference>
<dbReference type="InterPro" id="IPR035906">
    <property type="entry name" value="MetI-like_sf"/>
</dbReference>
<dbReference type="GO" id="GO:0005886">
    <property type="term" value="C:plasma membrane"/>
    <property type="evidence" value="ECO:0007669"/>
    <property type="project" value="UniProtKB-SubCell"/>
</dbReference>
<feature type="transmembrane region" description="Helical" evidence="6">
    <location>
        <begin position="141"/>
        <end position="167"/>
    </location>
</feature>
<evidence type="ECO:0000313" key="8">
    <source>
        <dbReference type="EMBL" id="TCT02581.1"/>
    </source>
</evidence>
<evidence type="ECO:0000256" key="3">
    <source>
        <dbReference type="ARBA" id="ARBA00022692"/>
    </source>
</evidence>
<evidence type="ECO:0000256" key="1">
    <source>
        <dbReference type="ARBA" id="ARBA00004651"/>
    </source>
</evidence>
<evidence type="ECO:0000313" key="9">
    <source>
        <dbReference type="Proteomes" id="UP000294664"/>
    </source>
</evidence>
<organism evidence="8 9">
    <name type="scientific">Aquabacter spiritensis</name>
    <dbReference type="NCBI Taxonomy" id="933073"/>
    <lineage>
        <taxon>Bacteria</taxon>
        <taxon>Pseudomonadati</taxon>
        <taxon>Pseudomonadota</taxon>
        <taxon>Alphaproteobacteria</taxon>
        <taxon>Hyphomicrobiales</taxon>
        <taxon>Xanthobacteraceae</taxon>
        <taxon>Aquabacter</taxon>
    </lineage>
</organism>
<dbReference type="PANTHER" id="PTHR30043:SF9">
    <property type="entry name" value="PHOSPHONATES TRANSPORT SYSTEM PERMEASE PROTEIN"/>
    <property type="match status" value="1"/>
</dbReference>
<comment type="subcellular location">
    <subcellularLocation>
        <location evidence="1 6">Cell membrane</location>
        <topology evidence="1 6">Multi-pass membrane protein</topology>
    </subcellularLocation>
</comment>
<dbReference type="NCBIfam" id="TIGR01097">
    <property type="entry name" value="PhnE"/>
    <property type="match status" value="1"/>
</dbReference>
<feature type="transmembrane region" description="Helical" evidence="6">
    <location>
        <begin position="254"/>
        <end position="272"/>
    </location>
</feature>
<protein>
    <submittedName>
        <fullName evidence="8">Phosphonate transport system permease protein</fullName>
    </submittedName>
</protein>
<comment type="similarity">
    <text evidence="6">Belongs to the binding-protein-dependent transport system permease family.</text>
</comment>
<dbReference type="RefSeq" id="WP_132033637.1">
    <property type="nucleotide sequence ID" value="NZ_SMAI01000012.1"/>
</dbReference>
<evidence type="ECO:0000259" key="7">
    <source>
        <dbReference type="PROSITE" id="PS50928"/>
    </source>
</evidence>
<evidence type="ECO:0000256" key="5">
    <source>
        <dbReference type="ARBA" id="ARBA00023136"/>
    </source>
</evidence>
<keyword evidence="9" id="KW-1185">Reference proteome</keyword>
<dbReference type="AlphaFoldDB" id="A0A4R3LQP6"/>
<feature type="transmembrane region" description="Helical" evidence="6">
    <location>
        <begin position="94"/>
        <end position="120"/>
    </location>
</feature>
<keyword evidence="2 6" id="KW-0813">Transport</keyword>
<name>A0A4R3LQP6_9HYPH</name>
<evidence type="ECO:0000256" key="4">
    <source>
        <dbReference type="ARBA" id="ARBA00022989"/>
    </source>
</evidence>